<proteinExistence type="predicted"/>
<evidence type="ECO:0000313" key="3">
    <source>
        <dbReference type="Proteomes" id="UP000001056"/>
    </source>
</evidence>
<name>Q2HCI3_CHAGB</name>
<dbReference type="Proteomes" id="UP000001056">
    <property type="component" value="Unassembled WGS sequence"/>
</dbReference>
<keyword evidence="3" id="KW-1185">Reference proteome</keyword>
<protein>
    <submittedName>
        <fullName evidence="2">Uncharacterized protein</fullName>
    </submittedName>
</protein>
<dbReference type="eggNOG" id="ENOG502RP78">
    <property type="taxonomic scope" value="Eukaryota"/>
</dbReference>
<dbReference type="RefSeq" id="XP_001221292.1">
    <property type="nucleotide sequence ID" value="XM_001221291.1"/>
</dbReference>
<accession>Q2HCI3</accession>
<dbReference type="OrthoDB" id="2520703at2759"/>
<evidence type="ECO:0000313" key="2">
    <source>
        <dbReference type="EMBL" id="EAQ93836.1"/>
    </source>
</evidence>
<dbReference type="EMBL" id="CH408029">
    <property type="protein sequence ID" value="EAQ93836.1"/>
    <property type="molecule type" value="Genomic_DNA"/>
</dbReference>
<reference evidence="2" key="1">
    <citation type="submission" date="2005-03" db="EMBL/GenBank/DDBJ databases">
        <authorList>
            <person name="Giovannoni S.J."/>
            <person name="Cho J.-C."/>
            <person name="Ferriera S."/>
            <person name="Johnson J."/>
            <person name="Kravitz S."/>
            <person name="Halpern A."/>
            <person name="Remington K."/>
            <person name="Beeson K."/>
            <person name="Tran B."/>
            <person name="Rogers Y.-H."/>
            <person name="Friedman R."/>
            <person name="Venter J.C."/>
        </authorList>
    </citation>
    <scope>NUCLEOTIDE SEQUENCE</scope>
    <source>
        <strain evidence="2">CBS 148.51</strain>
    </source>
</reference>
<dbReference type="GeneID" id="4386673"/>
<dbReference type="AlphaFoldDB" id="Q2HCI3"/>
<dbReference type="InParanoid" id="Q2HCI3"/>
<evidence type="ECO:0000256" key="1">
    <source>
        <dbReference type="SAM" id="MobiDB-lite"/>
    </source>
</evidence>
<sequence length="544" mass="59508">MSVFDCCHDRRLLITTFVDNWRLTSCCKKPTCVDFPSFPIPIESAVLHPQYPNSVFCVQVIDHPITQSGKSHTTLNQDTTLPSKAYIVEPSNRRTTGIMQHLPVELLERICSFLCFHCQAPCYFPNADMKDVVSDKASLARFCRVSKSICAVAQPFVFHYYAAGNLTSYYRDLPTRPGYLYSGEPELWSHSSDLLPFVLRSIILRPGLARCVRSLQLITLHHYVEEAFTWEDGPEGDIAPAIRKASTDLGLIAYNVFHPEYMGWVRENLDPEDRPRITIGYVHHTLEQLAILLCPRVSTLLLLADFSPPTGNLLASHGTALTTIALVSHDSRGHYAHAGPILALAPNLHTLHAIDARNHDARARPAPDRLAGVAPFSTSTTTTDSDPRPPPPPLVFPALQKAALHDLGLAALAEFVRNAPALRELRYTETWTEDDGRDPEYYWGLAGCLEPARETLRRLVLRVPVSPRLGAQATSGLGSGLGSSGAVVGLLRGLVRLEVLSVSQEAVYGCGAVGGMVRPLRGGAGWVSAAVACGVVYFAGLSGF</sequence>
<feature type="compositionally biased region" description="Low complexity" evidence="1">
    <location>
        <begin position="373"/>
        <end position="384"/>
    </location>
</feature>
<organism evidence="2 3">
    <name type="scientific">Chaetomium globosum (strain ATCC 6205 / CBS 148.51 / DSM 1962 / NBRC 6347 / NRRL 1970)</name>
    <name type="common">Soil fungus</name>
    <dbReference type="NCBI Taxonomy" id="306901"/>
    <lineage>
        <taxon>Eukaryota</taxon>
        <taxon>Fungi</taxon>
        <taxon>Dikarya</taxon>
        <taxon>Ascomycota</taxon>
        <taxon>Pezizomycotina</taxon>
        <taxon>Sordariomycetes</taxon>
        <taxon>Sordariomycetidae</taxon>
        <taxon>Sordariales</taxon>
        <taxon>Chaetomiaceae</taxon>
        <taxon>Chaetomium</taxon>
    </lineage>
</organism>
<gene>
    <name evidence="2" type="ORF">CHGG_02071</name>
</gene>
<feature type="region of interest" description="Disordered" evidence="1">
    <location>
        <begin position="364"/>
        <end position="391"/>
    </location>
</feature>
<dbReference type="HOGENOM" id="CLU_500570_0_0_1"/>
<dbReference type="VEuPathDB" id="FungiDB:CHGG_02071"/>
<reference evidence="2" key="2">
    <citation type="submission" date="2006-02" db="EMBL/GenBank/DDBJ databases">
        <title>Annotation of the Chaetomium globosum CBS 148.51 Genome.</title>
        <authorList>
            <consortium name="The Broad Institute Genome Sequencing Platform"/>
            <person name="Birren B."/>
            <person name="Lander E."/>
            <person name="Galagan J."/>
            <person name="Devon K."/>
            <person name="Nusbaum C."/>
            <person name="Ma L.-J."/>
            <person name="Jaffe D."/>
            <person name="Butler J."/>
            <person name="Alvarez P."/>
            <person name="Gnerre S."/>
            <person name="Grabherr M."/>
            <person name="Kleber M."/>
            <person name="Mauceli E."/>
            <person name="Brockman W."/>
            <person name="Rounsley S."/>
            <person name="Young S."/>
            <person name="LaButti K."/>
            <person name="Pushparaj V."/>
            <person name="DeCaprio D."/>
            <person name="Crawford M."/>
            <person name="Koehrsen M."/>
            <person name="Engels R."/>
            <person name="Montgomery P."/>
            <person name="Pearson M."/>
            <person name="Howarth C."/>
            <person name="Kodira C."/>
            <person name="Yandava C."/>
            <person name="Zeng Q."/>
            <person name="Alvarado L."/>
            <person name="Oleary S."/>
            <person name="Untereiner W."/>
        </authorList>
    </citation>
    <scope>NUCLEOTIDE SEQUENCE</scope>
    <source>
        <strain evidence="2">CBS 148.51</strain>
    </source>
</reference>